<dbReference type="Pfam" id="PF26291">
    <property type="entry name" value="SWIB_eIF2D"/>
    <property type="match status" value="1"/>
</dbReference>
<dbReference type="InterPro" id="IPR058886">
    <property type="entry name" value="SWIB_eIF2D"/>
</dbReference>
<name>A0A165DNH6_9APHY</name>
<evidence type="ECO:0000259" key="2">
    <source>
        <dbReference type="PROSITE" id="PS50296"/>
    </source>
</evidence>
<dbReference type="InterPro" id="IPR001950">
    <property type="entry name" value="SUI1"/>
</dbReference>
<dbReference type="Proteomes" id="UP000076871">
    <property type="component" value="Unassembled WGS sequence"/>
</dbReference>
<evidence type="ECO:0000256" key="1">
    <source>
        <dbReference type="SAM" id="MobiDB-lite"/>
    </source>
</evidence>
<dbReference type="GO" id="GO:0003743">
    <property type="term" value="F:translation initiation factor activity"/>
    <property type="evidence" value="ECO:0007669"/>
    <property type="project" value="UniProtKB-KW"/>
</dbReference>
<dbReference type="AlphaFoldDB" id="A0A165DNH6"/>
<dbReference type="InParanoid" id="A0A165DNH6"/>
<dbReference type="Gene3D" id="3.30.780.10">
    <property type="entry name" value="SUI1-like domain"/>
    <property type="match status" value="1"/>
</dbReference>
<sequence length="600" mass="66155">MFKKPFADLKTIAPLRTSHRRKLKQRVLESYKELQPDDGDVLVPEGLHWQKFTTYSEEPGVAYFSMEGDPLWFTIGKDSDDLIPTVYTLWKRPNLLPFLSTTSAVVPKLINGADLMIPGVVQYPTSLVPDQLVSITQYHTGKLGFPIAVGRMAVSMETLQRAEDANVKGKAVYVLHTWRDALWETGTEKAADVPEPRMLGDGSAATADVLEGTQGEAANASEQTVETQGDEQSTAGGSSGPAATTQSAQAVLTSEDVSHALRSALLQALSTTLHKLPLSSFPMPASTFWSSYVLPARPTQVVGANGLADGSAVDVKHSTHKSVKAFLKACAKEGLIKLKDAKGGDVVVTAVFPKHPAVAEHRPVQTVKDVETKQQKAADRERQEREAEEKLKGQIRITESLRPFQNTVAWFAAAEKDTSELYTLNELKTIFNTYVSAKNLINAQDQQYINVGEDDILLTAIRKKGEIDLEFLKREEVLARLKDHMQSWYEIRVEGRDVVRKKGKLKPIQIVVKVRQGRKACTLVTGFEPYSLDADDLAEELRRVCASSTSVSSVHGKSVDMEIMVQGKQTKAVTDLLMAKGVPKKWIESVDMTAEKKKKK</sequence>
<proteinExistence type="predicted"/>
<keyword evidence="4" id="KW-1185">Reference proteome</keyword>
<dbReference type="CDD" id="cd11608">
    <property type="entry name" value="eIF2D_C"/>
    <property type="match status" value="1"/>
</dbReference>
<dbReference type="GO" id="GO:0005737">
    <property type="term" value="C:cytoplasm"/>
    <property type="evidence" value="ECO:0007669"/>
    <property type="project" value="UniProtKB-SubCell"/>
</dbReference>
<feature type="region of interest" description="Disordered" evidence="1">
    <location>
        <begin position="367"/>
        <end position="391"/>
    </location>
</feature>
<dbReference type="Pfam" id="PF01253">
    <property type="entry name" value="SUI1"/>
    <property type="match status" value="1"/>
</dbReference>
<dbReference type="GO" id="GO:0003723">
    <property type="term" value="F:RNA binding"/>
    <property type="evidence" value="ECO:0007669"/>
    <property type="project" value="InterPro"/>
</dbReference>
<dbReference type="Pfam" id="PF26292">
    <property type="entry name" value="PUA_elF2D"/>
    <property type="match status" value="1"/>
</dbReference>
<dbReference type="GO" id="GO:0001731">
    <property type="term" value="P:formation of translation preinitiation complex"/>
    <property type="evidence" value="ECO:0007669"/>
    <property type="project" value="InterPro"/>
</dbReference>
<dbReference type="Gene3D" id="3.10.400.20">
    <property type="match status" value="1"/>
</dbReference>
<dbReference type="PANTHER" id="PTHR12217:SF4">
    <property type="entry name" value="EUKARYOTIC TRANSLATION INITIATION FACTOR 2D"/>
    <property type="match status" value="1"/>
</dbReference>
<dbReference type="RefSeq" id="XP_040763010.1">
    <property type="nucleotide sequence ID" value="XM_040905771.1"/>
</dbReference>
<dbReference type="InterPro" id="IPR039759">
    <property type="entry name" value="eIF2D_SUI1"/>
</dbReference>
<dbReference type="PROSITE" id="PS50296">
    <property type="entry name" value="SUI1"/>
    <property type="match status" value="1"/>
</dbReference>
<dbReference type="InterPro" id="IPR041366">
    <property type="entry name" value="Pre-PUA"/>
</dbReference>
<reference evidence="3 4" key="1">
    <citation type="journal article" date="2016" name="Mol. Biol. Evol.">
        <title>Comparative Genomics of Early-Diverging Mushroom-Forming Fungi Provides Insights into the Origins of Lignocellulose Decay Capabilities.</title>
        <authorList>
            <person name="Nagy L.G."/>
            <person name="Riley R."/>
            <person name="Tritt A."/>
            <person name="Adam C."/>
            <person name="Daum C."/>
            <person name="Floudas D."/>
            <person name="Sun H."/>
            <person name="Yadav J.S."/>
            <person name="Pangilinan J."/>
            <person name="Larsson K.H."/>
            <person name="Matsuura K."/>
            <person name="Barry K."/>
            <person name="Labutti K."/>
            <person name="Kuo R."/>
            <person name="Ohm R.A."/>
            <person name="Bhattacharya S.S."/>
            <person name="Shirouzu T."/>
            <person name="Yoshinaga Y."/>
            <person name="Martin F.M."/>
            <person name="Grigoriev I.V."/>
            <person name="Hibbett D.S."/>
        </authorList>
    </citation>
    <scope>NUCLEOTIDE SEQUENCE [LARGE SCALE GENOMIC DNA]</scope>
    <source>
        <strain evidence="3 4">93-53</strain>
    </source>
</reference>
<dbReference type="SUPFAM" id="SSF55159">
    <property type="entry name" value="eIF1-like"/>
    <property type="match status" value="1"/>
</dbReference>
<dbReference type="STRING" id="1314785.A0A165DNH6"/>
<organism evidence="3 4">
    <name type="scientific">Laetiporus sulphureus 93-53</name>
    <dbReference type="NCBI Taxonomy" id="1314785"/>
    <lineage>
        <taxon>Eukaryota</taxon>
        <taxon>Fungi</taxon>
        <taxon>Dikarya</taxon>
        <taxon>Basidiomycota</taxon>
        <taxon>Agaricomycotina</taxon>
        <taxon>Agaricomycetes</taxon>
        <taxon>Polyporales</taxon>
        <taxon>Laetiporus</taxon>
    </lineage>
</organism>
<dbReference type="GeneID" id="63822801"/>
<feature type="compositionally biased region" description="Polar residues" evidence="1">
    <location>
        <begin position="220"/>
        <end position="250"/>
    </location>
</feature>
<dbReference type="InterPro" id="IPR036877">
    <property type="entry name" value="SUI1_dom_sf"/>
</dbReference>
<dbReference type="EMBL" id="KV427631">
    <property type="protein sequence ID" value="KZT05270.1"/>
    <property type="molecule type" value="Genomic_DNA"/>
</dbReference>
<feature type="domain" description="SUI1" evidence="2">
    <location>
        <begin position="508"/>
        <end position="581"/>
    </location>
</feature>
<dbReference type="CDD" id="cd21156">
    <property type="entry name" value="PUA_eIF2d-like"/>
    <property type="match status" value="1"/>
</dbReference>
<dbReference type="InterPro" id="IPR039757">
    <property type="entry name" value="EIF2D"/>
</dbReference>
<dbReference type="PANTHER" id="PTHR12217">
    <property type="entry name" value="EUKARYOTIC TRANSLATION INITIATION FACTOR 2D"/>
    <property type="match status" value="1"/>
</dbReference>
<dbReference type="FunFam" id="3.30.780.10:FF:000008">
    <property type="entry name" value="eukaryotic translation initiation factor 2D"/>
    <property type="match status" value="1"/>
</dbReference>
<dbReference type="InterPro" id="IPR048248">
    <property type="entry name" value="PUA_eIF2d-like"/>
</dbReference>
<dbReference type="InterPro" id="IPR015947">
    <property type="entry name" value="PUA-like_sf"/>
</dbReference>
<dbReference type="InterPro" id="IPR057429">
    <property type="entry name" value="WH_eIF2D"/>
</dbReference>
<keyword evidence="3" id="KW-0648">Protein biosynthesis</keyword>
<keyword evidence="3" id="KW-0396">Initiation factor</keyword>
<dbReference type="Pfam" id="PF17832">
    <property type="entry name" value="Pre-PUA"/>
    <property type="match status" value="1"/>
</dbReference>
<feature type="region of interest" description="Disordered" evidence="1">
    <location>
        <begin position="216"/>
        <end position="250"/>
    </location>
</feature>
<dbReference type="PROSITE" id="PS50890">
    <property type="entry name" value="PUA"/>
    <property type="match status" value="1"/>
</dbReference>
<evidence type="ECO:0000313" key="3">
    <source>
        <dbReference type="EMBL" id="KZT05270.1"/>
    </source>
</evidence>
<dbReference type="Pfam" id="PF25304">
    <property type="entry name" value="WHD_eIF2D"/>
    <property type="match status" value="1"/>
</dbReference>
<protein>
    <submittedName>
        <fullName evidence="3">Eukaryotic translation initiation factor SUI1 family protein</fullName>
    </submittedName>
</protein>
<dbReference type="SUPFAM" id="SSF88697">
    <property type="entry name" value="PUA domain-like"/>
    <property type="match status" value="1"/>
</dbReference>
<dbReference type="OrthoDB" id="199771at2759"/>
<gene>
    <name evidence="3" type="ORF">LAESUDRAFT_681662</name>
</gene>
<evidence type="ECO:0000313" key="4">
    <source>
        <dbReference type="Proteomes" id="UP000076871"/>
    </source>
</evidence>
<accession>A0A165DNH6</accession>